<keyword evidence="2 10" id="KW-0813">Transport</keyword>
<keyword evidence="8 10" id="KW-0811">Translocation</keyword>
<dbReference type="RefSeq" id="WP_003796293.1">
    <property type="nucleotide sequence ID" value="NZ_JAEHNZ010000001.1"/>
</dbReference>
<evidence type="ECO:0000256" key="3">
    <source>
        <dbReference type="ARBA" id="ARBA00022475"/>
    </source>
</evidence>
<dbReference type="NCBIfam" id="TIGR01410">
    <property type="entry name" value="tatB"/>
    <property type="match status" value="1"/>
</dbReference>
<dbReference type="EMBL" id="JAEHNZ010000001">
    <property type="protein sequence ID" value="MBK0395169.1"/>
    <property type="molecule type" value="Genomic_DNA"/>
</dbReference>
<feature type="region of interest" description="Disordered" evidence="12">
    <location>
        <begin position="121"/>
        <end position="174"/>
    </location>
</feature>
<feature type="coiled-coil region" evidence="11">
    <location>
        <begin position="56"/>
        <end position="104"/>
    </location>
</feature>
<proteinExistence type="inferred from homology"/>
<comment type="subunit">
    <text evidence="10">The Tat system comprises two distinct complexes: a TatABC complex, containing multiple copies of TatA, TatB and TatC subunits, and a separate TatA complex, containing only TatA subunits. Substrates initially bind to the TatABC complex, which probably triggers association of the separate TatA complex to form the active translocon.</text>
</comment>
<evidence type="ECO:0000256" key="10">
    <source>
        <dbReference type="HAMAP-Rule" id="MF_00237"/>
    </source>
</evidence>
<accession>A0ABS1BPK4</accession>
<comment type="caution">
    <text evidence="13">The sequence shown here is derived from an EMBL/GenBank/DDBJ whole genome shotgun (WGS) entry which is preliminary data.</text>
</comment>
<keyword evidence="6 10" id="KW-0653">Protein transport</keyword>
<reference evidence="13 14" key="1">
    <citation type="journal article" date="2021" name="Pathogens">
        <title>Isolation and Characterization of Kingella bonacorsii sp. nov., A Novel Kingella Species Detected in a Stable Periodontitis Subject.</title>
        <authorList>
            <person name="Antezack A."/>
            <person name="Boxberger M."/>
            <person name="Rolland C."/>
            <person name="Monnet-Corti V."/>
            <person name="La Scola B."/>
        </authorList>
    </citation>
    <scope>NUCLEOTIDE SEQUENCE [LARGE SCALE GENOMIC DNA]</scope>
    <source>
        <strain evidence="13 14">Marseille-Q4569</strain>
    </source>
</reference>
<dbReference type="InterPro" id="IPR003369">
    <property type="entry name" value="TatA/B/E"/>
</dbReference>
<evidence type="ECO:0000256" key="8">
    <source>
        <dbReference type="ARBA" id="ARBA00023010"/>
    </source>
</evidence>
<evidence type="ECO:0000256" key="6">
    <source>
        <dbReference type="ARBA" id="ARBA00022927"/>
    </source>
</evidence>
<dbReference type="Proteomes" id="UP000614058">
    <property type="component" value="Unassembled WGS sequence"/>
</dbReference>
<dbReference type="PRINTS" id="PR01506">
    <property type="entry name" value="TATBPROTEIN"/>
</dbReference>
<dbReference type="GeneID" id="84906272"/>
<dbReference type="InterPro" id="IPR018448">
    <property type="entry name" value="TatB"/>
</dbReference>
<evidence type="ECO:0000256" key="11">
    <source>
        <dbReference type="SAM" id="Coils"/>
    </source>
</evidence>
<comment type="function">
    <text evidence="10">Part of the twin-arginine translocation (Tat) system that transports large folded proteins containing a characteristic twin-arginine motif in their signal peptide across membranes. Together with TatC, TatB is part of a receptor directly interacting with Tat signal peptides. TatB may form an oligomeric binding site that transiently accommodates folded Tat precursor proteins before their translocation.</text>
</comment>
<evidence type="ECO:0000256" key="4">
    <source>
        <dbReference type="ARBA" id="ARBA00022519"/>
    </source>
</evidence>
<sequence length="174" mass="19651">MFDFSFTEMLLSGVVALVVLGPERLPKVARKAGEWVGKIQRLAAGVKQELAANGEYAELSKVKQDFTSTVADLKQELHDFGKQVEQETQTIAQHTQELAQQTQQDTRPAWERLPEQKTPADFGISETAQPAFDYTPQPQPIAALNAKSLRKQAMARKRDMRPRHRATPKLRSRR</sequence>
<dbReference type="PANTHER" id="PTHR33162">
    <property type="entry name" value="SEC-INDEPENDENT PROTEIN TRANSLOCASE PROTEIN TATA, CHLOROPLASTIC"/>
    <property type="match status" value="1"/>
</dbReference>
<comment type="similarity">
    <text evidence="10">Belongs to the TatB family.</text>
</comment>
<keyword evidence="9 10" id="KW-0472">Membrane</keyword>
<keyword evidence="5 10" id="KW-0812">Transmembrane</keyword>
<evidence type="ECO:0000313" key="13">
    <source>
        <dbReference type="EMBL" id="MBK0395169.1"/>
    </source>
</evidence>
<comment type="subcellular location">
    <subcellularLocation>
        <location evidence="10">Cell membrane</location>
        <topology evidence="10">Single-pass membrane protein</topology>
    </subcellularLocation>
    <subcellularLocation>
        <location evidence="1">Membrane</location>
        <topology evidence="1">Single-pass membrane protein</topology>
    </subcellularLocation>
</comment>
<keyword evidence="14" id="KW-1185">Reference proteome</keyword>
<organism evidence="13 14">
    <name type="scientific">Kingella bonacorsii</name>
    <dbReference type="NCBI Taxonomy" id="2796361"/>
    <lineage>
        <taxon>Bacteria</taxon>
        <taxon>Pseudomonadati</taxon>
        <taxon>Pseudomonadota</taxon>
        <taxon>Betaproteobacteria</taxon>
        <taxon>Neisseriales</taxon>
        <taxon>Neisseriaceae</taxon>
        <taxon>Kingella</taxon>
    </lineage>
</organism>
<keyword evidence="4" id="KW-0997">Cell inner membrane</keyword>
<keyword evidence="7 10" id="KW-1133">Transmembrane helix</keyword>
<evidence type="ECO:0000256" key="9">
    <source>
        <dbReference type="ARBA" id="ARBA00023136"/>
    </source>
</evidence>
<protein>
    <recommendedName>
        <fullName evidence="10">Sec-independent protein translocase protein TatB</fullName>
    </recommendedName>
</protein>
<keyword evidence="11" id="KW-0175">Coiled coil</keyword>
<feature type="compositionally biased region" description="Basic residues" evidence="12">
    <location>
        <begin position="148"/>
        <end position="174"/>
    </location>
</feature>
<dbReference type="HAMAP" id="MF_00237">
    <property type="entry name" value="TatB"/>
    <property type="match status" value="1"/>
</dbReference>
<evidence type="ECO:0000256" key="12">
    <source>
        <dbReference type="SAM" id="MobiDB-lite"/>
    </source>
</evidence>
<gene>
    <name evidence="10 13" type="primary">tatB</name>
    <name evidence="13" type="ORF">JDW22_00875</name>
</gene>
<dbReference type="Pfam" id="PF02416">
    <property type="entry name" value="TatA_B_E"/>
    <property type="match status" value="1"/>
</dbReference>
<dbReference type="PANTHER" id="PTHR33162:SF1">
    <property type="entry name" value="SEC-INDEPENDENT PROTEIN TRANSLOCASE PROTEIN TATA, CHLOROPLASTIC"/>
    <property type="match status" value="1"/>
</dbReference>
<evidence type="ECO:0000256" key="2">
    <source>
        <dbReference type="ARBA" id="ARBA00022448"/>
    </source>
</evidence>
<keyword evidence="3 10" id="KW-1003">Cell membrane</keyword>
<evidence type="ECO:0000256" key="1">
    <source>
        <dbReference type="ARBA" id="ARBA00004167"/>
    </source>
</evidence>
<evidence type="ECO:0000256" key="5">
    <source>
        <dbReference type="ARBA" id="ARBA00022692"/>
    </source>
</evidence>
<name>A0ABS1BPK4_9NEIS</name>
<evidence type="ECO:0000313" key="14">
    <source>
        <dbReference type="Proteomes" id="UP000614058"/>
    </source>
</evidence>
<evidence type="ECO:0000256" key="7">
    <source>
        <dbReference type="ARBA" id="ARBA00022989"/>
    </source>
</evidence>
<dbReference type="Gene3D" id="1.20.5.3310">
    <property type="match status" value="1"/>
</dbReference>